<evidence type="ECO:0000259" key="1">
    <source>
        <dbReference type="Pfam" id="PF13280"/>
    </source>
</evidence>
<comment type="caution">
    <text evidence="3">The sequence shown here is derived from an EMBL/GenBank/DDBJ whole genome shotgun (WGS) entry which is preliminary data.</text>
</comment>
<name>A0A9P3T6F5_KLUIN</name>
<evidence type="ECO:0000313" key="4">
    <source>
        <dbReference type="Proteomes" id="UP000867740"/>
    </source>
</evidence>
<dbReference type="Pfam" id="PF13280">
    <property type="entry name" value="WYL"/>
    <property type="match status" value="1"/>
</dbReference>
<feature type="domain" description="WYL" evidence="1">
    <location>
        <begin position="127"/>
        <end position="182"/>
    </location>
</feature>
<dbReference type="Pfam" id="PF25583">
    <property type="entry name" value="WCX"/>
    <property type="match status" value="1"/>
</dbReference>
<gene>
    <name evidence="3" type="ORF">I8531_001384</name>
</gene>
<reference evidence="3" key="2">
    <citation type="submission" date="2020-10" db="EMBL/GenBank/DDBJ databases">
        <authorList>
            <consortium name="NCBI Pathogen Detection Project"/>
        </authorList>
    </citation>
    <scope>NUCLEOTIDE SEQUENCE</scope>
    <source>
        <strain evidence="3">CAVp300</strain>
    </source>
</reference>
<dbReference type="InterPro" id="IPR026881">
    <property type="entry name" value="WYL_dom"/>
</dbReference>
<dbReference type="RefSeq" id="WP_047372510.1">
    <property type="nucleotide sequence ID" value="NZ_CABMNU010000005.1"/>
</dbReference>
<dbReference type="PROSITE" id="PS52050">
    <property type="entry name" value="WYL"/>
    <property type="match status" value="1"/>
</dbReference>
<organism evidence="3 4">
    <name type="scientific">Kluyvera intermedia</name>
    <name type="common">Enterobacter intermedius</name>
    <dbReference type="NCBI Taxonomy" id="61648"/>
    <lineage>
        <taxon>Bacteria</taxon>
        <taxon>Pseudomonadati</taxon>
        <taxon>Pseudomonadota</taxon>
        <taxon>Gammaproteobacteria</taxon>
        <taxon>Enterobacterales</taxon>
        <taxon>Enterobacteriaceae</taxon>
        <taxon>Kluyvera</taxon>
    </lineage>
</organism>
<proteinExistence type="predicted"/>
<dbReference type="AlphaFoldDB" id="A0A9P3T6F5"/>
<sequence>MKESHAKKHDVLIERLCEIFSVLYQGNTIDKAWLCTKFGITARTAYRDLARLAHLLDQVSPGRYRLSTHLLPTLHTGHLEEFADFAGVAHLFPRRDGQSLRNSMKNRDNIAFHGASSRENYTMDALIGQLNQAIAARQEVTYCYREKNRCVQPYRLINHYGLWYLAAVDAGTLKAFELALISRFSPGTSHFTADPQVLEELEAGSGIRFGKKTEVQLRISAHAAKFVSRRPLFPAQRVVERHDDGGMTISCDIRDPHTLFRWLRYWLPDVSIHSPASLREAFKQDLQRRYAEASDDIVHPIPAQAR</sequence>
<protein>
    <submittedName>
        <fullName evidence="3">WYL domain-containing protein</fullName>
    </submittedName>
</protein>
<dbReference type="PANTHER" id="PTHR34580:SF1">
    <property type="entry name" value="PROTEIN PAFC"/>
    <property type="match status" value="1"/>
</dbReference>
<dbReference type="Proteomes" id="UP000867740">
    <property type="component" value="Unassembled WGS sequence"/>
</dbReference>
<dbReference type="InterPro" id="IPR057727">
    <property type="entry name" value="WCX_dom"/>
</dbReference>
<dbReference type="PANTHER" id="PTHR34580">
    <property type="match status" value="1"/>
</dbReference>
<accession>A0A9P3T6F5</accession>
<reference evidence="3" key="1">
    <citation type="journal article" date="2018" name="Genome Biol.">
        <title>SKESA: strategic k-mer extension for scrupulous assemblies.</title>
        <authorList>
            <person name="Souvorov A."/>
            <person name="Agarwala R."/>
            <person name="Lipman D.J."/>
        </authorList>
    </citation>
    <scope>NUCLEOTIDE SEQUENCE</scope>
    <source>
        <strain evidence="3">CAVp300</strain>
    </source>
</reference>
<dbReference type="InterPro" id="IPR051534">
    <property type="entry name" value="CBASS_pafABC_assoc_protein"/>
</dbReference>
<evidence type="ECO:0000313" key="3">
    <source>
        <dbReference type="EMBL" id="HAT3581106.1"/>
    </source>
</evidence>
<dbReference type="EMBL" id="DACSUM010000008">
    <property type="protein sequence ID" value="HAT3581106.1"/>
    <property type="molecule type" value="Genomic_DNA"/>
</dbReference>
<evidence type="ECO:0000259" key="2">
    <source>
        <dbReference type="Pfam" id="PF25583"/>
    </source>
</evidence>
<feature type="domain" description="WCX" evidence="2">
    <location>
        <begin position="212"/>
        <end position="288"/>
    </location>
</feature>